<dbReference type="AlphaFoldDB" id="A0AAN8WT67"/>
<dbReference type="Pfam" id="PF10613">
    <property type="entry name" value="Lig_chan-Glu_bd"/>
    <property type="match status" value="1"/>
</dbReference>
<dbReference type="InterPro" id="IPR019594">
    <property type="entry name" value="Glu/Gly-bd"/>
</dbReference>
<feature type="compositionally biased region" description="Polar residues" evidence="13">
    <location>
        <begin position="30"/>
        <end position="40"/>
    </location>
</feature>
<evidence type="ECO:0000256" key="11">
    <source>
        <dbReference type="ARBA" id="ARBA00023286"/>
    </source>
</evidence>
<dbReference type="GO" id="GO:0050906">
    <property type="term" value="P:detection of stimulus involved in sensory perception"/>
    <property type="evidence" value="ECO:0007669"/>
    <property type="project" value="UniProtKB-ARBA"/>
</dbReference>
<feature type="non-terminal residue" evidence="17">
    <location>
        <position position="572"/>
    </location>
</feature>
<evidence type="ECO:0000256" key="12">
    <source>
        <dbReference type="ARBA" id="ARBA00023303"/>
    </source>
</evidence>
<dbReference type="SUPFAM" id="SSF53850">
    <property type="entry name" value="Periplasmic binding protein-like II"/>
    <property type="match status" value="1"/>
</dbReference>
<sequence length="572" mass="63310">MFTSVVLTCITISLLWIRVATCELERDNKVNQQCSQTSSANEREEPIQEQSLHPSDVVPSASSGHSGTASNGDELLPTKRTGPGEEYAADNDDLMAGSFESNILHSQNLTHVIQDRNSTHPVLPAGKKSREAAEEEKSSPGRESQDRFCAAANPKLYKEILPDLMEVVAGYLHTAEFVLVANLSNYGVCRGVAWRLYRRHFATTCAMYNNLSGYYPVLILLADAEDSGAAISMELLEVAAEIECGHIQVTHLIVLVPSSITYVHHPTQRINYCVVQPKDHDIEFREVYTFGPSSSAPAEEVVGWWIPGGLHKKLPYRAEIFAPTDFKGNVVRVVVIQSAPHVVLTRDGKGKLNVDGFLTDLMVDLSKRLNFSLEWIESSDQQHGIPLDNGTWTGLVGYLHRKEADVAVSPMSLTIPRLSVMDFSPAIDHDSVRMVIMKDLDLDPLDWQTYIVGFHWSVWLSLVAVWLIMSFGIAKIAEPDENISSYNYMFYFIGTIAQQGCATVPECGRGRVIVFTFWIGSVLLFTAYTACLTSQLAVVPAHKPFSFLTDAITSAGYYASTLKGTSYVSEMK</sequence>
<comment type="similarity">
    <text evidence="2">Belongs to the glutamate-gated ion channel (TC 1.A.10.1) family.</text>
</comment>
<dbReference type="InterPro" id="IPR052192">
    <property type="entry name" value="Insect_Ionotropic_Sensory_Rcpt"/>
</dbReference>
<dbReference type="Proteomes" id="UP001381693">
    <property type="component" value="Unassembled WGS sequence"/>
</dbReference>
<evidence type="ECO:0000256" key="13">
    <source>
        <dbReference type="SAM" id="MobiDB-lite"/>
    </source>
</evidence>
<comment type="subcellular location">
    <subcellularLocation>
        <location evidence="1">Cell membrane</location>
        <topology evidence="1">Multi-pass membrane protein</topology>
    </subcellularLocation>
</comment>
<feature type="compositionally biased region" description="Basic and acidic residues" evidence="13">
    <location>
        <begin position="128"/>
        <end position="145"/>
    </location>
</feature>
<keyword evidence="12" id="KW-0407">Ion channel</keyword>
<evidence type="ECO:0000313" key="18">
    <source>
        <dbReference type="Proteomes" id="UP001381693"/>
    </source>
</evidence>
<feature type="transmembrane region" description="Helical" evidence="14">
    <location>
        <begin position="517"/>
        <end position="539"/>
    </location>
</feature>
<feature type="transmembrane region" description="Helical" evidence="14">
    <location>
        <begin position="454"/>
        <end position="474"/>
    </location>
</feature>
<feature type="chain" id="PRO_5043019837" description="Ionotropic glutamate receptor L-glutamate and glycine-binding domain-containing protein" evidence="15">
    <location>
        <begin position="23"/>
        <end position="572"/>
    </location>
</feature>
<evidence type="ECO:0000313" key="17">
    <source>
        <dbReference type="EMBL" id="KAK7070577.1"/>
    </source>
</evidence>
<evidence type="ECO:0000256" key="2">
    <source>
        <dbReference type="ARBA" id="ARBA00008685"/>
    </source>
</evidence>
<keyword evidence="9" id="KW-0675">Receptor</keyword>
<name>A0AAN8WT67_HALRR</name>
<dbReference type="Pfam" id="PF00060">
    <property type="entry name" value="Lig_chan"/>
    <property type="match status" value="1"/>
</dbReference>
<evidence type="ECO:0000256" key="7">
    <source>
        <dbReference type="ARBA" id="ARBA00023065"/>
    </source>
</evidence>
<keyword evidence="15" id="KW-0732">Signal</keyword>
<keyword evidence="8 14" id="KW-0472">Membrane</keyword>
<feature type="signal peptide" evidence="15">
    <location>
        <begin position="1"/>
        <end position="22"/>
    </location>
</feature>
<evidence type="ECO:0000256" key="10">
    <source>
        <dbReference type="ARBA" id="ARBA00023180"/>
    </source>
</evidence>
<keyword evidence="6 14" id="KW-1133">Transmembrane helix</keyword>
<dbReference type="PANTHER" id="PTHR42643:SF24">
    <property type="entry name" value="IONOTROPIC RECEPTOR 60A"/>
    <property type="match status" value="1"/>
</dbReference>
<dbReference type="Gene3D" id="3.40.190.10">
    <property type="entry name" value="Periplasmic binding protein-like II"/>
    <property type="match status" value="1"/>
</dbReference>
<keyword evidence="18" id="KW-1185">Reference proteome</keyword>
<keyword evidence="3" id="KW-0813">Transport</keyword>
<feature type="region of interest" description="Disordered" evidence="13">
    <location>
        <begin position="115"/>
        <end position="145"/>
    </location>
</feature>
<feature type="domain" description="Ionotropic glutamate receptor L-glutamate and glycine-binding" evidence="16">
    <location>
        <begin position="340"/>
        <end position="401"/>
    </location>
</feature>
<evidence type="ECO:0000256" key="14">
    <source>
        <dbReference type="SAM" id="Phobius"/>
    </source>
</evidence>
<evidence type="ECO:0000256" key="4">
    <source>
        <dbReference type="ARBA" id="ARBA00022475"/>
    </source>
</evidence>
<feature type="region of interest" description="Disordered" evidence="13">
    <location>
        <begin position="28"/>
        <end position="90"/>
    </location>
</feature>
<keyword evidence="4" id="KW-1003">Cell membrane</keyword>
<evidence type="ECO:0000256" key="9">
    <source>
        <dbReference type="ARBA" id="ARBA00023170"/>
    </source>
</evidence>
<protein>
    <recommendedName>
        <fullName evidence="16">Ionotropic glutamate receptor L-glutamate and glycine-binding domain-containing protein</fullName>
    </recommendedName>
</protein>
<reference evidence="17 18" key="1">
    <citation type="submission" date="2023-11" db="EMBL/GenBank/DDBJ databases">
        <title>Halocaridina rubra genome assembly.</title>
        <authorList>
            <person name="Smith C."/>
        </authorList>
    </citation>
    <scope>NUCLEOTIDE SEQUENCE [LARGE SCALE GENOMIC DNA]</scope>
    <source>
        <strain evidence="17">EP-1</strain>
        <tissue evidence="17">Whole</tissue>
    </source>
</reference>
<feature type="compositionally biased region" description="Polar residues" evidence="13">
    <location>
        <begin position="60"/>
        <end position="71"/>
    </location>
</feature>
<dbReference type="GO" id="GO:0005886">
    <property type="term" value="C:plasma membrane"/>
    <property type="evidence" value="ECO:0007669"/>
    <property type="project" value="UniProtKB-SubCell"/>
</dbReference>
<keyword evidence="7" id="KW-0406">Ion transport</keyword>
<evidence type="ECO:0000256" key="6">
    <source>
        <dbReference type="ARBA" id="ARBA00022989"/>
    </source>
</evidence>
<evidence type="ECO:0000256" key="15">
    <source>
        <dbReference type="SAM" id="SignalP"/>
    </source>
</evidence>
<keyword evidence="10" id="KW-0325">Glycoprotein</keyword>
<organism evidence="17 18">
    <name type="scientific">Halocaridina rubra</name>
    <name type="common">Hawaiian red shrimp</name>
    <dbReference type="NCBI Taxonomy" id="373956"/>
    <lineage>
        <taxon>Eukaryota</taxon>
        <taxon>Metazoa</taxon>
        <taxon>Ecdysozoa</taxon>
        <taxon>Arthropoda</taxon>
        <taxon>Crustacea</taxon>
        <taxon>Multicrustacea</taxon>
        <taxon>Malacostraca</taxon>
        <taxon>Eumalacostraca</taxon>
        <taxon>Eucarida</taxon>
        <taxon>Decapoda</taxon>
        <taxon>Pleocyemata</taxon>
        <taxon>Caridea</taxon>
        <taxon>Atyoidea</taxon>
        <taxon>Atyidae</taxon>
        <taxon>Halocaridina</taxon>
    </lineage>
</organism>
<evidence type="ECO:0000256" key="1">
    <source>
        <dbReference type="ARBA" id="ARBA00004651"/>
    </source>
</evidence>
<accession>A0AAN8WT67</accession>
<keyword evidence="5 14" id="KW-0812">Transmembrane</keyword>
<dbReference type="InterPro" id="IPR001320">
    <property type="entry name" value="Iontro_rcpt_C"/>
</dbReference>
<evidence type="ECO:0000256" key="8">
    <source>
        <dbReference type="ARBA" id="ARBA00023136"/>
    </source>
</evidence>
<evidence type="ECO:0000259" key="16">
    <source>
        <dbReference type="SMART" id="SM00918"/>
    </source>
</evidence>
<proteinExistence type="inferred from homology"/>
<dbReference type="EMBL" id="JAXCGZ010015302">
    <property type="protein sequence ID" value="KAK7070577.1"/>
    <property type="molecule type" value="Genomic_DNA"/>
</dbReference>
<keyword evidence="11" id="KW-1071">Ligand-gated ion channel</keyword>
<dbReference type="SMART" id="SM00918">
    <property type="entry name" value="Lig_chan-Glu_bd"/>
    <property type="match status" value="1"/>
</dbReference>
<evidence type="ECO:0000256" key="5">
    <source>
        <dbReference type="ARBA" id="ARBA00022692"/>
    </source>
</evidence>
<dbReference type="PANTHER" id="PTHR42643">
    <property type="entry name" value="IONOTROPIC RECEPTOR 20A-RELATED"/>
    <property type="match status" value="1"/>
</dbReference>
<dbReference type="GO" id="GO:0015276">
    <property type="term" value="F:ligand-gated monoatomic ion channel activity"/>
    <property type="evidence" value="ECO:0007669"/>
    <property type="project" value="InterPro"/>
</dbReference>
<evidence type="ECO:0000256" key="3">
    <source>
        <dbReference type="ARBA" id="ARBA00022448"/>
    </source>
</evidence>
<gene>
    <name evidence="17" type="ORF">SK128_022049</name>
</gene>
<dbReference type="Gene3D" id="1.10.287.70">
    <property type="match status" value="1"/>
</dbReference>
<comment type="caution">
    <text evidence="17">The sequence shown here is derived from an EMBL/GenBank/DDBJ whole genome shotgun (WGS) entry which is preliminary data.</text>
</comment>